<organism evidence="1 2">
    <name type="scientific">Lophiotrema nucula</name>
    <dbReference type="NCBI Taxonomy" id="690887"/>
    <lineage>
        <taxon>Eukaryota</taxon>
        <taxon>Fungi</taxon>
        <taxon>Dikarya</taxon>
        <taxon>Ascomycota</taxon>
        <taxon>Pezizomycotina</taxon>
        <taxon>Dothideomycetes</taxon>
        <taxon>Pleosporomycetidae</taxon>
        <taxon>Pleosporales</taxon>
        <taxon>Lophiotremataceae</taxon>
        <taxon>Lophiotrema</taxon>
    </lineage>
</organism>
<dbReference type="EMBL" id="ML977344">
    <property type="protein sequence ID" value="KAF2109105.1"/>
    <property type="molecule type" value="Genomic_DNA"/>
</dbReference>
<dbReference type="AlphaFoldDB" id="A0A6A5YPQ2"/>
<protein>
    <submittedName>
        <fullName evidence="1">Uncharacterized protein</fullName>
    </submittedName>
</protein>
<sequence length="420" mass="48502">MAKRKLVRAFYADDEDSEGEYAIEKINGEDVDINLQERYRKRPRRGTWAQQEEKPYGVNIPPVESVMPARFNSAVHPNENKYDQKGSKFFFEFPPEIRQHIYRAVWSGQSCVRLGPSWCPDSLAAVFDRAEGDNSDNHDKSPIDENRRFKDATNLVCLCRKMRDEMLAELNACYFSYVLNINISLVEHNEIQTKPLLNSGPPAPKFRNKPNWSVSFLTTANALVYPDFPILLKHNAAPAIADGKQGRLHHWKYAFIFDHEQFLDLLARDLQGNTSIRKLVIKLAIRIPKTEQQRRWGAGYYSTVDASLKKFLPLMTALEGLETLEIWRPSFEGCNVSSTLLSDAFTEDLTREIEYVAGTTWIMHHLYPSTEPVVMEGNNWVGREQNNWKYKHTGVRHIFKKGELKPRFVEEEEIEGAVVY</sequence>
<dbReference type="Proteomes" id="UP000799770">
    <property type="component" value="Unassembled WGS sequence"/>
</dbReference>
<evidence type="ECO:0000313" key="2">
    <source>
        <dbReference type="Proteomes" id="UP000799770"/>
    </source>
</evidence>
<evidence type="ECO:0000313" key="1">
    <source>
        <dbReference type="EMBL" id="KAF2109105.1"/>
    </source>
</evidence>
<gene>
    <name evidence="1" type="ORF">BDV96DRAFT_251508</name>
</gene>
<accession>A0A6A5YPQ2</accession>
<name>A0A6A5YPQ2_9PLEO</name>
<keyword evidence="2" id="KW-1185">Reference proteome</keyword>
<proteinExistence type="predicted"/>
<reference evidence="1" key="1">
    <citation type="journal article" date="2020" name="Stud. Mycol.">
        <title>101 Dothideomycetes genomes: a test case for predicting lifestyles and emergence of pathogens.</title>
        <authorList>
            <person name="Haridas S."/>
            <person name="Albert R."/>
            <person name="Binder M."/>
            <person name="Bloem J."/>
            <person name="Labutti K."/>
            <person name="Salamov A."/>
            <person name="Andreopoulos B."/>
            <person name="Baker S."/>
            <person name="Barry K."/>
            <person name="Bills G."/>
            <person name="Bluhm B."/>
            <person name="Cannon C."/>
            <person name="Castanera R."/>
            <person name="Culley D."/>
            <person name="Daum C."/>
            <person name="Ezra D."/>
            <person name="Gonzalez J."/>
            <person name="Henrissat B."/>
            <person name="Kuo A."/>
            <person name="Liang C."/>
            <person name="Lipzen A."/>
            <person name="Lutzoni F."/>
            <person name="Magnuson J."/>
            <person name="Mondo S."/>
            <person name="Nolan M."/>
            <person name="Ohm R."/>
            <person name="Pangilinan J."/>
            <person name="Park H.-J."/>
            <person name="Ramirez L."/>
            <person name="Alfaro M."/>
            <person name="Sun H."/>
            <person name="Tritt A."/>
            <person name="Yoshinaga Y."/>
            <person name="Zwiers L.-H."/>
            <person name="Turgeon B."/>
            <person name="Goodwin S."/>
            <person name="Spatafora J."/>
            <person name="Crous P."/>
            <person name="Grigoriev I."/>
        </authorList>
    </citation>
    <scope>NUCLEOTIDE SEQUENCE</scope>
    <source>
        <strain evidence="1">CBS 627.86</strain>
    </source>
</reference>